<dbReference type="Proteomes" id="UP000735302">
    <property type="component" value="Unassembled WGS sequence"/>
</dbReference>
<sequence>MLLPRAGRGSGGGSREDEAALLIRNVIHFSKIVLNTGLHAAAAAISLEKTLTFALCTCLPIPQFRNILLLNFSSSFRNLFSCWEISTRILLSAGIPAGMAGEDAR</sequence>
<evidence type="ECO:0000313" key="2">
    <source>
        <dbReference type="Proteomes" id="UP000735302"/>
    </source>
</evidence>
<name>A0AAV4DB82_9GAST</name>
<gene>
    <name evidence="1" type="ORF">PoB_006790100</name>
</gene>
<protein>
    <submittedName>
        <fullName evidence="1">Uncharacterized protein</fullName>
    </submittedName>
</protein>
<dbReference type="EMBL" id="BLXT01007679">
    <property type="protein sequence ID" value="GFO41396.1"/>
    <property type="molecule type" value="Genomic_DNA"/>
</dbReference>
<accession>A0AAV4DB82</accession>
<dbReference type="AlphaFoldDB" id="A0AAV4DB82"/>
<evidence type="ECO:0000313" key="1">
    <source>
        <dbReference type="EMBL" id="GFO41396.1"/>
    </source>
</evidence>
<proteinExistence type="predicted"/>
<keyword evidence="2" id="KW-1185">Reference proteome</keyword>
<organism evidence="1 2">
    <name type="scientific">Plakobranchus ocellatus</name>
    <dbReference type="NCBI Taxonomy" id="259542"/>
    <lineage>
        <taxon>Eukaryota</taxon>
        <taxon>Metazoa</taxon>
        <taxon>Spiralia</taxon>
        <taxon>Lophotrochozoa</taxon>
        <taxon>Mollusca</taxon>
        <taxon>Gastropoda</taxon>
        <taxon>Heterobranchia</taxon>
        <taxon>Euthyneura</taxon>
        <taxon>Panpulmonata</taxon>
        <taxon>Sacoglossa</taxon>
        <taxon>Placobranchoidea</taxon>
        <taxon>Plakobranchidae</taxon>
        <taxon>Plakobranchus</taxon>
    </lineage>
</organism>
<reference evidence="1 2" key="1">
    <citation type="journal article" date="2021" name="Elife">
        <title>Chloroplast acquisition without the gene transfer in kleptoplastic sea slugs, Plakobranchus ocellatus.</title>
        <authorList>
            <person name="Maeda T."/>
            <person name="Takahashi S."/>
            <person name="Yoshida T."/>
            <person name="Shimamura S."/>
            <person name="Takaki Y."/>
            <person name="Nagai Y."/>
            <person name="Toyoda A."/>
            <person name="Suzuki Y."/>
            <person name="Arimoto A."/>
            <person name="Ishii H."/>
            <person name="Satoh N."/>
            <person name="Nishiyama T."/>
            <person name="Hasebe M."/>
            <person name="Maruyama T."/>
            <person name="Minagawa J."/>
            <person name="Obokata J."/>
            <person name="Shigenobu S."/>
        </authorList>
    </citation>
    <scope>NUCLEOTIDE SEQUENCE [LARGE SCALE GENOMIC DNA]</scope>
</reference>
<comment type="caution">
    <text evidence="1">The sequence shown here is derived from an EMBL/GenBank/DDBJ whole genome shotgun (WGS) entry which is preliminary data.</text>
</comment>